<feature type="active site" evidence="6">
    <location>
        <position position="101"/>
    </location>
</feature>
<dbReference type="Proteomes" id="UP001527090">
    <property type="component" value="Unassembled WGS sequence"/>
</dbReference>
<evidence type="ECO:0000256" key="7">
    <source>
        <dbReference type="RuleBase" id="RU362042"/>
    </source>
</evidence>
<reference evidence="11" key="1">
    <citation type="submission" date="2018-08" db="EMBL/GenBank/DDBJ databases">
        <authorList>
            <person name="Ferrada E.E."/>
            <person name="Latorre B.A."/>
        </authorList>
    </citation>
    <scope>NUCLEOTIDE SEQUENCE</scope>
    <source>
        <strain evidence="11">Paenibacillus B-LR1</strain>
    </source>
</reference>
<protein>
    <recommendedName>
        <fullName evidence="4 7">Signal peptidase I</fullName>
        <ecNumber evidence="4 7">3.4.21.89</ecNumber>
    </recommendedName>
</protein>
<dbReference type="EMBL" id="JAMDLY010000014">
    <property type="protein sequence ID" value="MCY9531165.1"/>
    <property type="molecule type" value="Genomic_DNA"/>
</dbReference>
<comment type="subcellular location">
    <subcellularLocation>
        <location evidence="2">Cell membrane</location>
        <topology evidence="2">Single-pass type II membrane protein</topology>
    </subcellularLocation>
    <subcellularLocation>
        <location evidence="7">Membrane</location>
        <topology evidence="7">Single-pass type II membrane protein</topology>
    </subcellularLocation>
</comment>
<evidence type="ECO:0000256" key="1">
    <source>
        <dbReference type="ARBA" id="ARBA00000677"/>
    </source>
</evidence>
<dbReference type="PRINTS" id="PR00727">
    <property type="entry name" value="LEADERPTASE"/>
</dbReference>
<dbReference type="RefSeq" id="WP_021256573.1">
    <property type="nucleotide sequence ID" value="NZ_JAMDLY010000014.1"/>
</dbReference>
<dbReference type="AlphaFoldDB" id="A0A383R8W6"/>
<keyword evidence="7" id="KW-0472">Membrane</keyword>
<keyword evidence="7" id="KW-0645">Protease</keyword>
<organism evidence="11 12">
    <name type="scientific">Paenibacillus alvei</name>
    <name type="common">Bacillus alvei</name>
    <dbReference type="NCBI Taxonomy" id="44250"/>
    <lineage>
        <taxon>Bacteria</taxon>
        <taxon>Bacillati</taxon>
        <taxon>Bacillota</taxon>
        <taxon>Bacilli</taxon>
        <taxon>Bacillales</taxon>
        <taxon>Paenibacillaceae</taxon>
        <taxon>Paenibacillus</taxon>
    </lineage>
</organism>
<reference evidence="12" key="2">
    <citation type="submission" date="2018-08" db="EMBL/GenBank/DDBJ databases">
        <authorList>
            <person name="Chevrot R."/>
        </authorList>
    </citation>
    <scope>NUCLEOTIDE SEQUENCE [LARGE SCALE GENOMIC DNA]</scope>
</reference>
<dbReference type="InterPro" id="IPR036286">
    <property type="entry name" value="LexA/Signal_pep-like_sf"/>
</dbReference>
<dbReference type="GO" id="GO:0006465">
    <property type="term" value="P:signal peptide processing"/>
    <property type="evidence" value="ECO:0007669"/>
    <property type="project" value="InterPro"/>
</dbReference>
<dbReference type="InterPro" id="IPR019758">
    <property type="entry name" value="Pept_S26A_signal_pept_1_CS"/>
</dbReference>
<dbReference type="InterPro" id="IPR000223">
    <property type="entry name" value="Pept_S26A_signal_pept_1"/>
</dbReference>
<dbReference type="CDD" id="cd06530">
    <property type="entry name" value="S26_SPase_I"/>
    <property type="match status" value="1"/>
</dbReference>
<feature type="active site" evidence="6">
    <location>
        <position position="59"/>
    </location>
</feature>
<name>A0A383R8W6_PAEAL</name>
<dbReference type="GO" id="GO:0004252">
    <property type="term" value="F:serine-type endopeptidase activity"/>
    <property type="evidence" value="ECO:0007669"/>
    <property type="project" value="InterPro"/>
</dbReference>
<keyword evidence="5 7" id="KW-0378">Hydrolase</keyword>
<evidence type="ECO:0000259" key="9">
    <source>
        <dbReference type="Pfam" id="PF10502"/>
    </source>
</evidence>
<keyword evidence="7" id="KW-1133">Transmembrane helix</keyword>
<reference evidence="10 13" key="3">
    <citation type="submission" date="2022-05" db="EMBL/GenBank/DDBJ databases">
        <title>Genome Sequencing of Bee-Associated Microbes.</title>
        <authorList>
            <person name="Dunlap C."/>
        </authorList>
    </citation>
    <scope>NUCLEOTIDE SEQUENCE [LARGE SCALE GENOMIC DNA]</scope>
    <source>
        <strain evidence="10 13">NRRL NRS-750</strain>
    </source>
</reference>
<evidence type="ECO:0000256" key="4">
    <source>
        <dbReference type="ARBA" id="ARBA00013208"/>
    </source>
</evidence>
<dbReference type="Proteomes" id="UP000304148">
    <property type="component" value="Chromosome"/>
</dbReference>
<dbReference type="SUPFAM" id="SSF51306">
    <property type="entry name" value="LexA/Signal peptidase"/>
    <property type="match status" value="1"/>
</dbReference>
<dbReference type="PROSITE" id="PS00761">
    <property type="entry name" value="SPASE_I_3"/>
    <property type="match status" value="1"/>
</dbReference>
<gene>
    <name evidence="11" type="primary">sipP</name>
    <name evidence="10" type="synonym">lepB</name>
    <name evidence="10" type="ORF">M5X04_17805</name>
    <name evidence="11" type="ORF">PBLR_11201</name>
</gene>
<dbReference type="Gene3D" id="2.10.109.10">
    <property type="entry name" value="Umud Fragment, subunit A"/>
    <property type="match status" value="1"/>
</dbReference>
<evidence type="ECO:0000256" key="8">
    <source>
        <dbReference type="SAM" id="MobiDB-lite"/>
    </source>
</evidence>
<dbReference type="GO" id="GO:0005886">
    <property type="term" value="C:plasma membrane"/>
    <property type="evidence" value="ECO:0007669"/>
    <property type="project" value="UniProtKB-SubCell"/>
</dbReference>
<evidence type="ECO:0000256" key="3">
    <source>
        <dbReference type="ARBA" id="ARBA00009370"/>
    </source>
</evidence>
<comment type="similarity">
    <text evidence="3 7">Belongs to the peptidase S26 family.</text>
</comment>
<proteinExistence type="inferred from homology"/>
<dbReference type="Pfam" id="PF10502">
    <property type="entry name" value="Peptidase_S26"/>
    <property type="match status" value="1"/>
</dbReference>
<evidence type="ECO:0000256" key="2">
    <source>
        <dbReference type="ARBA" id="ARBA00004401"/>
    </source>
</evidence>
<feature type="transmembrane region" description="Helical" evidence="7">
    <location>
        <begin position="31"/>
        <end position="55"/>
    </location>
</feature>
<dbReference type="NCBIfam" id="TIGR02227">
    <property type="entry name" value="sigpep_I_bact"/>
    <property type="match status" value="1"/>
</dbReference>
<evidence type="ECO:0000313" key="11">
    <source>
        <dbReference type="EMBL" id="SYX82779.1"/>
    </source>
</evidence>
<dbReference type="EC" id="3.4.21.89" evidence="4 7"/>
<dbReference type="PANTHER" id="PTHR43390">
    <property type="entry name" value="SIGNAL PEPTIDASE I"/>
    <property type="match status" value="1"/>
</dbReference>
<keyword evidence="7" id="KW-0812">Transmembrane</keyword>
<feature type="domain" description="Peptidase S26" evidence="9">
    <location>
        <begin position="29"/>
        <end position="197"/>
    </location>
</feature>
<dbReference type="EMBL" id="LS992241">
    <property type="protein sequence ID" value="SYX82779.1"/>
    <property type="molecule type" value="Genomic_DNA"/>
</dbReference>
<evidence type="ECO:0000313" key="10">
    <source>
        <dbReference type="EMBL" id="MCY9531165.1"/>
    </source>
</evidence>
<dbReference type="GO" id="GO:0009003">
    <property type="term" value="F:signal peptidase activity"/>
    <property type="evidence" value="ECO:0007669"/>
    <property type="project" value="UniProtKB-EC"/>
</dbReference>
<sequence length="208" mass="23858">MDQNDQLMEPNTPEETAEKPASPKKNELLEWIKAIAIAVVLVVVVRWLLFAPFIVDGPSMEPNFWTGERLIVNKILYEFRQPKTGEVVVFHVPQENRDLIKRVIGVAGDTIEYRGDDLYVNGKKVEETYIQEAIDQAHKNDMLYNDRNFPSDSTQPNKVPEGHIFVMGDHRSNSTDSRMLGFIPLKDVIGRADVIFWPISHVKLIQHH</sequence>
<accession>A0A383R8W6</accession>
<feature type="region of interest" description="Disordered" evidence="8">
    <location>
        <begin position="1"/>
        <end position="22"/>
    </location>
</feature>
<evidence type="ECO:0000256" key="5">
    <source>
        <dbReference type="ARBA" id="ARBA00022801"/>
    </source>
</evidence>
<comment type="catalytic activity">
    <reaction evidence="1 7">
        <text>Cleavage of hydrophobic, N-terminal signal or leader sequences from secreted and periplasmic proteins.</text>
        <dbReference type="EC" id="3.4.21.89"/>
    </reaction>
</comment>
<dbReference type="PANTHER" id="PTHR43390:SF1">
    <property type="entry name" value="CHLOROPLAST PROCESSING PEPTIDASE"/>
    <property type="match status" value="1"/>
</dbReference>
<evidence type="ECO:0000313" key="13">
    <source>
        <dbReference type="Proteomes" id="UP001527090"/>
    </source>
</evidence>
<keyword evidence="13" id="KW-1185">Reference proteome</keyword>
<evidence type="ECO:0000256" key="6">
    <source>
        <dbReference type="PIRSR" id="PIRSR600223-1"/>
    </source>
</evidence>
<dbReference type="InterPro" id="IPR019533">
    <property type="entry name" value="Peptidase_S26"/>
</dbReference>
<evidence type="ECO:0000313" key="12">
    <source>
        <dbReference type="Proteomes" id="UP000304148"/>
    </source>
</evidence>